<protein>
    <recommendedName>
        <fullName evidence="1">DUF7705 domain-containing protein</fullName>
    </recommendedName>
</protein>
<evidence type="ECO:0000313" key="3">
    <source>
        <dbReference type="Proteomes" id="UP001151529"/>
    </source>
</evidence>
<dbReference type="InterPro" id="IPR056122">
    <property type="entry name" value="DUF7705"/>
</dbReference>
<dbReference type="Proteomes" id="UP001151529">
    <property type="component" value="Chromosome 16"/>
</dbReference>
<organism evidence="2 3">
    <name type="scientific">Salix viminalis</name>
    <name type="common">Common osier</name>
    <name type="synonym">Basket willow</name>
    <dbReference type="NCBI Taxonomy" id="40686"/>
    <lineage>
        <taxon>Eukaryota</taxon>
        <taxon>Viridiplantae</taxon>
        <taxon>Streptophyta</taxon>
        <taxon>Embryophyta</taxon>
        <taxon>Tracheophyta</taxon>
        <taxon>Spermatophyta</taxon>
        <taxon>Magnoliopsida</taxon>
        <taxon>eudicotyledons</taxon>
        <taxon>Gunneridae</taxon>
        <taxon>Pentapetalae</taxon>
        <taxon>rosids</taxon>
        <taxon>fabids</taxon>
        <taxon>Malpighiales</taxon>
        <taxon>Salicaceae</taxon>
        <taxon>Saliceae</taxon>
        <taxon>Salix</taxon>
    </lineage>
</organism>
<evidence type="ECO:0000313" key="2">
    <source>
        <dbReference type="EMBL" id="KAJ6751938.1"/>
    </source>
</evidence>
<dbReference type="OrthoDB" id="1901892at2759"/>
<gene>
    <name evidence="2" type="ORF">OIU85_002363</name>
</gene>
<keyword evidence="3" id="KW-1185">Reference proteome</keyword>
<sequence>MLSTLKNHLRRAIHTAILKHRRYCKSFPHPVWVEHGYPTKKGDGWIGDPRTWELDVGRLSQALYFYQDPGTKPVERHWPSIDLGTEIYISCDQVAEWIVSDFDIVVPKLRTKLE</sequence>
<reference evidence="2" key="2">
    <citation type="journal article" date="2023" name="Int. J. Mol. Sci.">
        <title>De Novo Assembly and Annotation of 11 Diverse Shrub Willow (Salix) Genomes Reveals Novel Gene Organization in Sex-Linked Regions.</title>
        <authorList>
            <person name="Hyden B."/>
            <person name="Feng K."/>
            <person name="Yates T.B."/>
            <person name="Jawdy S."/>
            <person name="Cereghino C."/>
            <person name="Smart L.B."/>
            <person name="Muchero W."/>
        </authorList>
    </citation>
    <scope>NUCLEOTIDE SEQUENCE [LARGE SCALE GENOMIC DNA]</scope>
    <source>
        <tissue evidence="2">Shoot tip</tissue>
    </source>
</reference>
<dbReference type="AlphaFoldDB" id="A0A9Q0VP07"/>
<name>A0A9Q0VP07_SALVM</name>
<dbReference type="EMBL" id="JAPFFL010000001">
    <property type="protein sequence ID" value="KAJ6751938.1"/>
    <property type="molecule type" value="Genomic_DNA"/>
</dbReference>
<dbReference type="PANTHER" id="PTHR33916:SF7">
    <property type="entry name" value="NEPROSIN DOMAIN-CONTAINING PROTEIN"/>
    <property type="match status" value="1"/>
</dbReference>
<accession>A0A9Q0VP07</accession>
<reference evidence="2" key="1">
    <citation type="submission" date="2022-11" db="EMBL/GenBank/DDBJ databases">
        <authorList>
            <person name="Hyden B.L."/>
            <person name="Feng K."/>
            <person name="Yates T."/>
            <person name="Jawdy S."/>
            <person name="Smart L.B."/>
            <person name="Muchero W."/>
        </authorList>
    </citation>
    <scope>NUCLEOTIDE SEQUENCE</scope>
    <source>
        <tissue evidence="2">Shoot tip</tissue>
    </source>
</reference>
<feature type="domain" description="DUF7705" evidence="1">
    <location>
        <begin position="27"/>
        <end position="106"/>
    </location>
</feature>
<proteinExistence type="predicted"/>
<comment type="caution">
    <text evidence="2">The sequence shown here is derived from an EMBL/GenBank/DDBJ whole genome shotgun (WGS) entry which is preliminary data.</text>
</comment>
<dbReference type="PANTHER" id="PTHR33916">
    <property type="entry name" value="EXPANSIN-LIKE EG45 DOMAIN-CONTAINING PROTEIN"/>
    <property type="match status" value="1"/>
</dbReference>
<evidence type="ECO:0000259" key="1">
    <source>
        <dbReference type="Pfam" id="PF24804"/>
    </source>
</evidence>
<dbReference type="Pfam" id="PF24804">
    <property type="entry name" value="DUF7705"/>
    <property type="match status" value="1"/>
</dbReference>